<feature type="signal peptide" evidence="3">
    <location>
        <begin position="1"/>
        <end position="27"/>
    </location>
</feature>
<keyword evidence="2" id="KW-0472">Membrane</keyword>
<dbReference type="Gene3D" id="2.40.160.50">
    <property type="entry name" value="membrane protein fhac: a member of the omp85/tpsb transporter family"/>
    <property type="match status" value="1"/>
</dbReference>
<sequence length="443" mass="49329">MGKRKVIGSVCTGILLWGSIFPGQLQAAPAANVKASVNRSETPERVKERLILPYLFSTESMGLNFGVGGMLSGYYQDQMTIGGTVFGGEVSKAVGGGVWNFKLPHTERLYLSVYGMLGYYPDQRAYAGSGIIPTPEAFPLPGSNDSINTQYLEADGASNWFDIKLEYTLPIGATADKGLVEYKLKNGLLISPPSGGEVWNPWESGATVLVLRQFNRYQSFEFEEGDLDGTVHAIELGLLYDNTDFSINPSTGSSQYFSISHDAAWLDSDHEWTFINLDMSKYFSFGESEYAHQRILALNFWTGYSPSWSLEYAEDGSRLVKDNAPYNEAATLGGFYRMRGFDQNRFHDKAVIYGSAEYRYTLKSNPVEDVNWLRFLKLDWFQLVGFVEAGRVGAEYSADELLTDMKFDFGVSLRALMAGLVVRADIAHSNEGTNTWVMVDHPF</sequence>
<feature type="chain" id="PRO_5018727459" description="Bacterial surface antigen (D15) domain-containing protein" evidence="3">
    <location>
        <begin position="28"/>
        <end position="443"/>
    </location>
</feature>
<accession>A0A3S0RZK7</accession>
<dbReference type="OrthoDB" id="6189026at2"/>
<organism evidence="5 6">
    <name type="scientific">Shewanella canadensis</name>
    <dbReference type="NCBI Taxonomy" id="271096"/>
    <lineage>
        <taxon>Bacteria</taxon>
        <taxon>Pseudomonadati</taxon>
        <taxon>Pseudomonadota</taxon>
        <taxon>Gammaproteobacteria</taxon>
        <taxon>Alteromonadales</taxon>
        <taxon>Shewanellaceae</taxon>
        <taxon>Shewanella</taxon>
    </lineage>
</organism>
<evidence type="ECO:0000313" key="5">
    <source>
        <dbReference type="EMBL" id="RTR40086.1"/>
    </source>
</evidence>
<dbReference type="EMBL" id="RXNU01000002">
    <property type="protein sequence ID" value="RTR40086.1"/>
    <property type="molecule type" value="Genomic_DNA"/>
</dbReference>
<dbReference type="Proteomes" id="UP000267448">
    <property type="component" value="Unassembled WGS sequence"/>
</dbReference>
<comment type="subcellular location">
    <subcellularLocation>
        <location evidence="1">Membrane</location>
    </subcellularLocation>
</comment>
<proteinExistence type="predicted"/>
<dbReference type="RefSeq" id="WP_126519147.1">
    <property type="nucleotide sequence ID" value="NZ_RXNU01000002.1"/>
</dbReference>
<gene>
    <name evidence="5" type="ORF">EKG38_04990</name>
</gene>
<evidence type="ECO:0000259" key="4">
    <source>
        <dbReference type="Pfam" id="PF01103"/>
    </source>
</evidence>
<keyword evidence="6" id="KW-1185">Reference proteome</keyword>
<evidence type="ECO:0000313" key="6">
    <source>
        <dbReference type="Proteomes" id="UP000267448"/>
    </source>
</evidence>
<name>A0A3S0RZK7_9GAMM</name>
<evidence type="ECO:0000256" key="2">
    <source>
        <dbReference type="ARBA" id="ARBA00023136"/>
    </source>
</evidence>
<protein>
    <recommendedName>
        <fullName evidence="4">Bacterial surface antigen (D15) domain-containing protein</fullName>
    </recommendedName>
</protein>
<dbReference type="InterPro" id="IPR000184">
    <property type="entry name" value="Bac_surfAg_D15"/>
</dbReference>
<reference evidence="5 6" key="1">
    <citation type="submission" date="2018-12" db="EMBL/GenBank/DDBJ databases">
        <authorList>
            <person name="Yu L."/>
        </authorList>
    </citation>
    <scope>NUCLEOTIDE SEQUENCE [LARGE SCALE GENOMIC DNA]</scope>
    <source>
        <strain evidence="5 6">HAW-EB2</strain>
    </source>
</reference>
<dbReference type="AlphaFoldDB" id="A0A3S0RZK7"/>
<keyword evidence="3" id="KW-0732">Signal</keyword>
<dbReference type="Pfam" id="PF01103">
    <property type="entry name" value="Omp85"/>
    <property type="match status" value="1"/>
</dbReference>
<dbReference type="GO" id="GO:0019867">
    <property type="term" value="C:outer membrane"/>
    <property type="evidence" value="ECO:0007669"/>
    <property type="project" value="InterPro"/>
</dbReference>
<evidence type="ECO:0000256" key="1">
    <source>
        <dbReference type="ARBA" id="ARBA00004370"/>
    </source>
</evidence>
<feature type="domain" description="Bacterial surface antigen (D15)" evidence="4">
    <location>
        <begin position="229"/>
        <end position="427"/>
    </location>
</feature>
<comment type="caution">
    <text evidence="5">The sequence shown here is derived from an EMBL/GenBank/DDBJ whole genome shotgun (WGS) entry which is preliminary data.</text>
</comment>
<evidence type="ECO:0000256" key="3">
    <source>
        <dbReference type="SAM" id="SignalP"/>
    </source>
</evidence>